<evidence type="ECO:0000313" key="19">
    <source>
        <dbReference type="Proteomes" id="UP001235874"/>
    </source>
</evidence>
<feature type="active site" description="Nucleophile" evidence="8 9">
    <location>
        <position position="50"/>
    </location>
</feature>
<dbReference type="SUPFAM" id="SSF69075">
    <property type="entry name" value="Glutamyl tRNA-reductase dimerization domain"/>
    <property type="match status" value="1"/>
</dbReference>
<name>A0AAJ6L4G1_9ACTN</name>
<evidence type="ECO:0000256" key="8">
    <source>
        <dbReference type="HAMAP-Rule" id="MF_00087"/>
    </source>
</evidence>
<evidence type="ECO:0000256" key="10">
    <source>
        <dbReference type="PIRSR" id="PIRSR000445-2"/>
    </source>
</evidence>
<dbReference type="GO" id="GO:0019353">
    <property type="term" value="P:protoporphyrinogen IX biosynthetic process from glutamate"/>
    <property type="evidence" value="ECO:0007669"/>
    <property type="project" value="TreeGrafter"/>
</dbReference>
<feature type="binding site" evidence="8 10">
    <location>
        <position position="109"/>
    </location>
    <ligand>
        <name>substrate</name>
    </ligand>
</feature>
<dbReference type="SUPFAM" id="SSF69742">
    <property type="entry name" value="Glutamyl tRNA-reductase catalytic, N-terminal domain"/>
    <property type="match status" value="1"/>
</dbReference>
<dbReference type="Pfam" id="PF01488">
    <property type="entry name" value="Shikimate_DH"/>
    <property type="match status" value="1"/>
</dbReference>
<feature type="compositionally biased region" description="Pro residues" evidence="14">
    <location>
        <begin position="456"/>
        <end position="465"/>
    </location>
</feature>
<comment type="catalytic activity">
    <reaction evidence="7 8 13">
        <text>(S)-4-amino-5-oxopentanoate + tRNA(Glu) + NADP(+) = L-glutamyl-tRNA(Glu) + NADPH + H(+)</text>
        <dbReference type="Rhea" id="RHEA:12344"/>
        <dbReference type="Rhea" id="RHEA-COMP:9663"/>
        <dbReference type="Rhea" id="RHEA-COMP:9680"/>
        <dbReference type="ChEBI" id="CHEBI:15378"/>
        <dbReference type="ChEBI" id="CHEBI:57501"/>
        <dbReference type="ChEBI" id="CHEBI:57783"/>
        <dbReference type="ChEBI" id="CHEBI:58349"/>
        <dbReference type="ChEBI" id="CHEBI:78442"/>
        <dbReference type="ChEBI" id="CHEBI:78520"/>
        <dbReference type="EC" id="1.2.1.70"/>
    </reaction>
</comment>
<dbReference type="RefSeq" id="WP_053654162.1">
    <property type="nucleotide sequence ID" value="NZ_CP130472.1"/>
</dbReference>
<dbReference type="InterPro" id="IPR036343">
    <property type="entry name" value="GluRdtase_N_sf"/>
</dbReference>
<keyword evidence="6 8" id="KW-0627">Porphyrin biosynthesis</keyword>
<dbReference type="InterPro" id="IPR036291">
    <property type="entry name" value="NAD(P)-bd_dom_sf"/>
</dbReference>
<keyword evidence="4 8" id="KW-0521">NADP</keyword>
<dbReference type="Gene3D" id="3.30.460.30">
    <property type="entry name" value="Glutamyl-tRNA reductase, N-terminal domain"/>
    <property type="match status" value="1"/>
</dbReference>
<dbReference type="NCBIfam" id="NF000744">
    <property type="entry name" value="PRK00045.1-3"/>
    <property type="match status" value="1"/>
</dbReference>
<dbReference type="FunFam" id="3.30.460.30:FF:000001">
    <property type="entry name" value="Glutamyl-tRNA reductase"/>
    <property type="match status" value="1"/>
</dbReference>
<comment type="function">
    <text evidence="8">Catalyzes the NADPH-dependent reduction of glutamyl-tRNA(Glu) to glutamate 1-semialdehyde (GSA).</text>
</comment>
<dbReference type="Pfam" id="PF05201">
    <property type="entry name" value="GlutR_N"/>
    <property type="match status" value="1"/>
</dbReference>
<reference evidence="18 19" key="1">
    <citation type="submission" date="2023-07" db="EMBL/GenBank/DDBJ databases">
        <title>Micromonospora profundi TRM 95458 converts glycerol to a new osmotic compound.</title>
        <authorList>
            <person name="Lu D."/>
        </authorList>
    </citation>
    <scope>NUCLEOTIDE SEQUENCE [LARGE SCALE GENOMIC DNA]</scope>
    <source>
        <strain evidence="18 19">TRM95458</strain>
    </source>
</reference>
<comment type="similarity">
    <text evidence="2 8 13">Belongs to the glutamyl-tRNA reductase family.</text>
</comment>
<comment type="domain">
    <text evidence="8">Possesses an unusual extended V-shaped dimeric structure with each monomer consisting of three distinct domains arranged along a curved 'spinal' alpha-helix. The N-terminal catalytic domain specifically recognizes the glutamate moiety of the substrate. The second domain is the NADPH-binding domain, and the third C-terminal domain is responsible for dimerization.</text>
</comment>
<dbReference type="InterPro" id="IPR036453">
    <property type="entry name" value="GluRdtase_dimer_dom_sf"/>
</dbReference>
<evidence type="ECO:0000256" key="11">
    <source>
        <dbReference type="PIRSR" id="PIRSR000445-3"/>
    </source>
</evidence>
<evidence type="ECO:0000256" key="13">
    <source>
        <dbReference type="RuleBase" id="RU000584"/>
    </source>
</evidence>
<dbReference type="PIRSF" id="PIRSF000445">
    <property type="entry name" value="4pyrrol_synth_GluRdtase"/>
    <property type="match status" value="1"/>
</dbReference>
<dbReference type="Gene3D" id="3.40.50.720">
    <property type="entry name" value="NAD(P)-binding Rossmann-like Domain"/>
    <property type="match status" value="1"/>
</dbReference>
<feature type="region of interest" description="Disordered" evidence="14">
    <location>
        <begin position="444"/>
        <end position="465"/>
    </location>
</feature>
<dbReference type="PROSITE" id="PS00747">
    <property type="entry name" value="GLUTR"/>
    <property type="match status" value="1"/>
</dbReference>
<dbReference type="Pfam" id="PF00745">
    <property type="entry name" value="GlutR_dimer"/>
    <property type="match status" value="1"/>
</dbReference>
<feature type="domain" description="Tetrapyrrole biosynthesis glutamyl-tRNA reductase dimerisation" evidence="15">
    <location>
        <begin position="322"/>
        <end position="420"/>
    </location>
</feature>
<dbReference type="InterPro" id="IPR000343">
    <property type="entry name" value="4pyrrol_synth_GluRdtase"/>
</dbReference>
<dbReference type="AlphaFoldDB" id="A0AAJ6L4G1"/>
<evidence type="ECO:0000256" key="6">
    <source>
        <dbReference type="ARBA" id="ARBA00023244"/>
    </source>
</evidence>
<evidence type="ECO:0000256" key="12">
    <source>
        <dbReference type="PIRSR" id="PIRSR000445-4"/>
    </source>
</evidence>
<organism evidence="18 19">
    <name type="scientific">Micromonospora profundi</name>
    <dbReference type="NCBI Taxonomy" id="1420889"/>
    <lineage>
        <taxon>Bacteria</taxon>
        <taxon>Bacillati</taxon>
        <taxon>Actinomycetota</taxon>
        <taxon>Actinomycetes</taxon>
        <taxon>Micromonosporales</taxon>
        <taxon>Micromonosporaceae</taxon>
        <taxon>Micromonospora</taxon>
    </lineage>
</organism>
<evidence type="ECO:0000256" key="2">
    <source>
        <dbReference type="ARBA" id="ARBA00005916"/>
    </source>
</evidence>
<evidence type="ECO:0000256" key="14">
    <source>
        <dbReference type="SAM" id="MobiDB-lite"/>
    </source>
</evidence>
<comment type="miscellaneous">
    <text evidence="8">During catalysis, the active site Cys acts as a nucleophile attacking the alpha-carbonyl group of tRNA-bound glutamate with the formation of a thioester intermediate between enzyme and glutamate, and the concomitant release of tRNA(Glu). The thioester intermediate is finally reduced by direct hydride transfer from NADPH, to form the product GSA.</text>
</comment>
<evidence type="ECO:0000256" key="3">
    <source>
        <dbReference type="ARBA" id="ARBA00012970"/>
    </source>
</evidence>
<evidence type="ECO:0000313" key="18">
    <source>
        <dbReference type="EMBL" id="WLS47486.1"/>
    </source>
</evidence>
<feature type="binding site" evidence="8 10">
    <location>
        <position position="120"/>
    </location>
    <ligand>
        <name>substrate</name>
    </ligand>
</feature>
<feature type="binding site" evidence="8 10">
    <location>
        <begin position="114"/>
        <end position="116"/>
    </location>
    <ligand>
        <name>substrate</name>
    </ligand>
</feature>
<dbReference type="InterPro" id="IPR015895">
    <property type="entry name" value="4pyrrol_synth_GluRdtase_N"/>
</dbReference>
<evidence type="ECO:0000259" key="16">
    <source>
        <dbReference type="Pfam" id="PF01488"/>
    </source>
</evidence>
<dbReference type="HAMAP" id="MF_00087">
    <property type="entry name" value="Glu_tRNA_reductase"/>
    <property type="match status" value="1"/>
</dbReference>
<dbReference type="SUPFAM" id="SSF51735">
    <property type="entry name" value="NAD(P)-binding Rossmann-fold domains"/>
    <property type="match status" value="1"/>
</dbReference>
<sequence length="465" mass="48264">MKLLVVGASYRTAPVATLEQLAVPPADLTRTLDRLVAQPYVSEAVLVSTCNRVEVYAAVSGFHGGLGDICAVLAEQAGCQPAALASHLYVHYDTAAVDHVFRVASGLDSMVVGEAQILGQLRDAYHWASGADSAGRLLHELMQQALRVGKRAHSETGIDRAGQSVVTAALELAAGHLDGDLADRPALVIGAGAMGSLGVATLSRLGAGPLTVTNRGLDRAVRLAQSYGAGAAPMTELTDTLSTVDIVVAATASAEPVLTRQVVTAALAERDLGRGPLVLLDLAVPRDVEEGVAELPGVEVIDIDRMAGLLADGPAAADTAAVEQIVLGEVESFLTWLRGADVAPTVAALRGRADDVVTAELRRLAQRRPDLGDDLRAEVARTVHRVVQRLLHQPTVKVRQLAAEPGGDQYAALLRELFDLQVPQTSPVDTVPDVLTPDLGAALAGVDPTVGADTPDPAPPTGGAR</sequence>
<evidence type="ECO:0000259" key="15">
    <source>
        <dbReference type="Pfam" id="PF00745"/>
    </source>
</evidence>
<evidence type="ECO:0000256" key="1">
    <source>
        <dbReference type="ARBA" id="ARBA00005059"/>
    </source>
</evidence>
<feature type="site" description="Important for activity" evidence="8 12">
    <location>
        <position position="99"/>
    </location>
</feature>
<evidence type="ECO:0000259" key="17">
    <source>
        <dbReference type="Pfam" id="PF05201"/>
    </source>
</evidence>
<dbReference type="NCBIfam" id="TIGR01035">
    <property type="entry name" value="hemA"/>
    <property type="match status" value="1"/>
</dbReference>
<evidence type="ECO:0000256" key="4">
    <source>
        <dbReference type="ARBA" id="ARBA00022857"/>
    </source>
</evidence>
<gene>
    <name evidence="8" type="primary">hemA</name>
    <name evidence="18" type="ORF">Q3V37_09785</name>
</gene>
<protein>
    <recommendedName>
        <fullName evidence="3 8">Glutamyl-tRNA reductase</fullName>
        <shortName evidence="8">GluTR</shortName>
        <ecNumber evidence="3 8">1.2.1.70</ecNumber>
    </recommendedName>
</protein>
<feature type="binding site" evidence="8 10">
    <location>
        <begin position="49"/>
        <end position="52"/>
    </location>
    <ligand>
        <name>substrate</name>
    </ligand>
</feature>
<proteinExistence type="inferred from homology"/>
<dbReference type="KEGG" id="mprn:Q3V37_09785"/>
<dbReference type="Proteomes" id="UP001235874">
    <property type="component" value="Chromosome"/>
</dbReference>
<dbReference type="InterPro" id="IPR006151">
    <property type="entry name" value="Shikm_DH/Glu-tRNA_Rdtase"/>
</dbReference>
<evidence type="ECO:0000256" key="5">
    <source>
        <dbReference type="ARBA" id="ARBA00023002"/>
    </source>
</evidence>
<keyword evidence="19" id="KW-1185">Reference proteome</keyword>
<dbReference type="CDD" id="cd05213">
    <property type="entry name" value="NAD_bind_Glutamyl_tRNA_reduct"/>
    <property type="match status" value="1"/>
</dbReference>
<dbReference type="GO" id="GO:0008883">
    <property type="term" value="F:glutamyl-tRNA reductase activity"/>
    <property type="evidence" value="ECO:0007669"/>
    <property type="project" value="UniProtKB-UniRule"/>
</dbReference>
<dbReference type="EMBL" id="CP130472">
    <property type="protein sequence ID" value="WLS47486.1"/>
    <property type="molecule type" value="Genomic_DNA"/>
</dbReference>
<keyword evidence="5 8" id="KW-0560">Oxidoreductase</keyword>
<evidence type="ECO:0000256" key="7">
    <source>
        <dbReference type="ARBA" id="ARBA00047464"/>
    </source>
</evidence>
<dbReference type="InterPro" id="IPR015896">
    <property type="entry name" value="4pyrrol_synth_GluRdtase_dimer"/>
</dbReference>
<dbReference type="InterPro" id="IPR018214">
    <property type="entry name" value="GluRdtase_CS"/>
</dbReference>
<dbReference type="PANTHER" id="PTHR43013">
    <property type="entry name" value="GLUTAMYL-TRNA REDUCTASE"/>
    <property type="match status" value="1"/>
</dbReference>
<feature type="binding site" evidence="8 11">
    <location>
        <begin position="190"/>
        <end position="195"/>
    </location>
    <ligand>
        <name>NADP(+)</name>
        <dbReference type="ChEBI" id="CHEBI:58349"/>
    </ligand>
</feature>
<accession>A0AAJ6L4G1</accession>
<dbReference type="GO" id="GO:0050661">
    <property type="term" value="F:NADP binding"/>
    <property type="evidence" value="ECO:0007669"/>
    <property type="project" value="InterPro"/>
</dbReference>
<feature type="domain" description="Glutamyl-tRNA reductase N-terminal" evidence="17">
    <location>
        <begin position="6"/>
        <end position="156"/>
    </location>
</feature>
<feature type="domain" description="Quinate/shikimate 5-dehydrogenase/glutamyl-tRNA reductase" evidence="16">
    <location>
        <begin position="172"/>
        <end position="306"/>
    </location>
</feature>
<comment type="pathway">
    <text evidence="1 8 13">Porphyrin-containing compound metabolism; protoporphyrin-IX biosynthesis; 5-aminolevulinate from L-glutamyl-tRNA(Glu): step 1/2.</text>
</comment>
<comment type="subunit">
    <text evidence="8">Homodimer.</text>
</comment>
<evidence type="ECO:0000256" key="9">
    <source>
        <dbReference type="PIRSR" id="PIRSR000445-1"/>
    </source>
</evidence>
<dbReference type="PANTHER" id="PTHR43013:SF1">
    <property type="entry name" value="GLUTAMYL-TRNA REDUCTASE"/>
    <property type="match status" value="1"/>
</dbReference>
<dbReference type="EC" id="1.2.1.70" evidence="3 8"/>